<keyword evidence="2" id="KW-1185">Reference proteome</keyword>
<sequence>MFFANSCTPPVPSHVCTNLKHVTLNLGRARVVSANPQHNTPHINTPYPFSSSLATTCNSGPNGSYVRDLYRNVSMTVSEVLLSYLLFSLGH</sequence>
<evidence type="ECO:0000313" key="2">
    <source>
        <dbReference type="Proteomes" id="UP000324222"/>
    </source>
</evidence>
<accession>A0A5B7JZ25</accession>
<gene>
    <name evidence="1" type="ORF">E2C01_092874</name>
</gene>
<comment type="caution">
    <text evidence="1">The sequence shown here is derived from an EMBL/GenBank/DDBJ whole genome shotgun (WGS) entry which is preliminary data.</text>
</comment>
<protein>
    <submittedName>
        <fullName evidence="1">Uncharacterized protein</fullName>
    </submittedName>
</protein>
<reference evidence="1 2" key="1">
    <citation type="submission" date="2019-05" db="EMBL/GenBank/DDBJ databases">
        <title>Another draft genome of Portunus trituberculatus and its Hox gene families provides insights of decapod evolution.</title>
        <authorList>
            <person name="Jeong J.-H."/>
            <person name="Song I."/>
            <person name="Kim S."/>
            <person name="Choi T."/>
            <person name="Kim D."/>
            <person name="Ryu S."/>
            <person name="Kim W."/>
        </authorList>
    </citation>
    <scope>NUCLEOTIDE SEQUENCE [LARGE SCALE GENOMIC DNA]</scope>
    <source>
        <tissue evidence="1">Muscle</tissue>
    </source>
</reference>
<proteinExistence type="predicted"/>
<dbReference type="AlphaFoldDB" id="A0A5B7JZ25"/>
<evidence type="ECO:0000313" key="1">
    <source>
        <dbReference type="EMBL" id="MPC97554.1"/>
    </source>
</evidence>
<dbReference type="Proteomes" id="UP000324222">
    <property type="component" value="Unassembled WGS sequence"/>
</dbReference>
<name>A0A5B7JZ25_PORTR</name>
<dbReference type="EMBL" id="VSRR010110490">
    <property type="protein sequence ID" value="MPC97554.1"/>
    <property type="molecule type" value="Genomic_DNA"/>
</dbReference>
<organism evidence="1 2">
    <name type="scientific">Portunus trituberculatus</name>
    <name type="common">Swimming crab</name>
    <name type="synonym">Neptunus trituberculatus</name>
    <dbReference type="NCBI Taxonomy" id="210409"/>
    <lineage>
        <taxon>Eukaryota</taxon>
        <taxon>Metazoa</taxon>
        <taxon>Ecdysozoa</taxon>
        <taxon>Arthropoda</taxon>
        <taxon>Crustacea</taxon>
        <taxon>Multicrustacea</taxon>
        <taxon>Malacostraca</taxon>
        <taxon>Eumalacostraca</taxon>
        <taxon>Eucarida</taxon>
        <taxon>Decapoda</taxon>
        <taxon>Pleocyemata</taxon>
        <taxon>Brachyura</taxon>
        <taxon>Eubrachyura</taxon>
        <taxon>Portunoidea</taxon>
        <taxon>Portunidae</taxon>
        <taxon>Portuninae</taxon>
        <taxon>Portunus</taxon>
    </lineage>
</organism>